<keyword evidence="1" id="KW-1133">Transmembrane helix</keyword>
<organism evidence="3 4">
    <name type="scientific">Bombyx mori</name>
    <name type="common">Silk moth</name>
    <dbReference type="NCBI Taxonomy" id="7091"/>
    <lineage>
        <taxon>Eukaryota</taxon>
        <taxon>Metazoa</taxon>
        <taxon>Ecdysozoa</taxon>
        <taxon>Arthropoda</taxon>
        <taxon>Hexapoda</taxon>
        <taxon>Insecta</taxon>
        <taxon>Pterygota</taxon>
        <taxon>Neoptera</taxon>
        <taxon>Endopterygota</taxon>
        <taxon>Lepidoptera</taxon>
        <taxon>Glossata</taxon>
        <taxon>Ditrysia</taxon>
        <taxon>Bombycoidea</taxon>
        <taxon>Bombycidae</taxon>
        <taxon>Bombycinae</taxon>
        <taxon>Bombyx</taxon>
    </lineage>
</organism>
<name>A0A8R2DLB6_BOMMO</name>
<dbReference type="AlphaFoldDB" id="A0A8R2DLB6"/>
<keyword evidence="1" id="KW-0812">Transmembrane</keyword>
<dbReference type="InterPro" id="IPR059001">
    <property type="entry name" value="STX17_N"/>
</dbReference>
<feature type="transmembrane region" description="Helical" evidence="1">
    <location>
        <begin position="205"/>
        <end position="225"/>
    </location>
</feature>
<proteinExistence type="predicted"/>
<sequence length="261" mass="28647">MEEEDKLPLKRVEFSLTKFNEVAIPHHLDLLRQHKANIIKFVNSMRRAASTRESEASRRTRGGWRRSCARCSASWRRCGDACGSTTCRASTRSPGAPGTTRSKRSWTTWIRLRCRRTGARWRRWRWRRAAPCPRSRWACCPTTTRCASWSSPPYSCRSTTRRARCGSARRRCAAGASCRARCARCTRPGSTCRPPRCTTDTRIKAGALGASGAIAGALVGGPVGVVVGIKAGALAALAGSALGYLGGRVLAARQKQPQKQE</sequence>
<dbReference type="Proteomes" id="UP000005204">
    <property type="component" value="Unassembled WGS sequence"/>
</dbReference>
<feature type="transmembrane region" description="Helical" evidence="1">
    <location>
        <begin position="231"/>
        <end position="251"/>
    </location>
</feature>
<evidence type="ECO:0000313" key="3">
    <source>
        <dbReference type="EnsemblMetazoa" id="XP_021203774.1"/>
    </source>
</evidence>
<keyword evidence="4" id="KW-1185">Reference proteome</keyword>
<dbReference type="EnsemblMetazoa" id="XM_021348099.2">
    <property type="protein sequence ID" value="XP_021203774.1"/>
    <property type="gene ID" value="LOC101747035"/>
</dbReference>
<protein>
    <recommendedName>
        <fullName evidence="2">STX17-like N-terminal domain-containing protein</fullName>
    </recommendedName>
</protein>
<reference evidence="3" key="2">
    <citation type="submission" date="2022-06" db="UniProtKB">
        <authorList>
            <consortium name="EnsemblMetazoa"/>
        </authorList>
    </citation>
    <scope>IDENTIFICATION</scope>
    <source>
        <strain evidence="3">p50T (Dazao)</strain>
    </source>
</reference>
<feature type="domain" description="STX17-like N-terminal" evidence="2">
    <location>
        <begin position="10"/>
        <end position="60"/>
    </location>
</feature>
<dbReference type="Pfam" id="PF26585">
    <property type="entry name" value="STX17_N"/>
    <property type="match status" value="1"/>
</dbReference>
<evidence type="ECO:0000256" key="1">
    <source>
        <dbReference type="SAM" id="Phobius"/>
    </source>
</evidence>
<evidence type="ECO:0000259" key="2">
    <source>
        <dbReference type="Pfam" id="PF26585"/>
    </source>
</evidence>
<reference evidence="4" key="1">
    <citation type="journal article" date="2008" name="Insect Biochem. Mol. Biol.">
        <title>The genome of a lepidopteran model insect, the silkworm Bombyx mori.</title>
        <authorList>
            <consortium name="International Silkworm Genome Consortium"/>
        </authorList>
    </citation>
    <scope>NUCLEOTIDE SEQUENCE [LARGE SCALE GENOMIC DNA]</scope>
    <source>
        <strain evidence="4">p50T</strain>
    </source>
</reference>
<accession>A0A8R2DLB6</accession>
<keyword evidence="1" id="KW-0472">Membrane</keyword>
<evidence type="ECO:0000313" key="4">
    <source>
        <dbReference type="Proteomes" id="UP000005204"/>
    </source>
</evidence>